<dbReference type="OrthoDB" id="562581at2759"/>
<gene>
    <name evidence="1" type="ORF">Rsub_08149</name>
</gene>
<evidence type="ECO:0000313" key="2">
    <source>
        <dbReference type="Proteomes" id="UP000247498"/>
    </source>
</evidence>
<organism evidence="1 2">
    <name type="scientific">Raphidocelis subcapitata</name>
    <dbReference type="NCBI Taxonomy" id="307507"/>
    <lineage>
        <taxon>Eukaryota</taxon>
        <taxon>Viridiplantae</taxon>
        <taxon>Chlorophyta</taxon>
        <taxon>core chlorophytes</taxon>
        <taxon>Chlorophyceae</taxon>
        <taxon>CS clade</taxon>
        <taxon>Sphaeropleales</taxon>
        <taxon>Selenastraceae</taxon>
        <taxon>Raphidocelis</taxon>
    </lineage>
</organism>
<dbReference type="Proteomes" id="UP000247498">
    <property type="component" value="Unassembled WGS sequence"/>
</dbReference>
<protein>
    <submittedName>
        <fullName evidence="1">Uncharacterized protein</fullName>
    </submittedName>
</protein>
<accession>A0A2V0P4X9</accession>
<dbReference type="EMBL" id="BDRX01000057">
    <property type="protein sequence ID" value="GBF94906.1"/>
    <property type="molecule type" value="Genomic_DNA"/>
</dbReference>
<comment type="caution">
    <text evidence="1">The sequence shown here is derived from an EMBL/GenBank/DDBJ whole genome shotgun (WGS) entry which is preliminary data.</text>
</comment>
<dbReference type="AlphaFoldDB" id="A0A2V0P4X9"/>
<sequence>MHCAQATATVAITPPALEAIALTATPPTDEACDAQSGQLTFSVACTGLADSRYDLAVTVPNTQYAACPYATTVTGTVTLSPTASLAAAGAAQDLTTDQCTDSTSYRVTLNAANTGAITPATGCTLEKNGRTAGTGAVSFICGPLAQCAPVTATVAITPPALEAITLTATPPTDEACDAQSGQLTFSVAAGPAMSEAQYSGAALIVTSKATGAEYDLAVTVPNTQYAGCPHTGAVTGTVSIIAAPGFAITDLPAAQTICRAATTSFEFTATGAGDGLVYTYSPEGGANCGQPNSNGVVTCSGVGASVSVSAIAHYGQAQGEDCTTQALSVPLTVAYDPTVTATSVTATSPDTLCPAVPSAGVSFAVTTSSAAASLTAVLLRRRTQAPVDGVTCTVSGAGTQWAVSCPGAPVGGSYIVSLSATSALGCTYDLGVDTSAVATVSAYDYALNAGADLSAFACIGSLGKATITIQATGLSGATFTAVPKAPATCGAPAITAAGVVFECTGLPAGATEVVVTAVKTGCTLTDTVIINTAIEACCYTRTIGYWSTHGEEMRPWLAATPIQLCGTPKTCSSDKPDALRVLCAPGQKVCSAAQLGRQCMAARVNLLITSKCGNASNCFRACINDVDGFNQDKNALGNTCAASELPQGGPGLTQKVCNDYSTAFSKATATQFCVQGFCFTSSTGGWGRRRLLNV</sequence>
<proteinExistence type="predicted"/>
<reference evidence="1 2" key="1">
    <citation type="journal article" date="2018" name="Sci. Rep.">
        <title>Raphidocelis subcapitata (=Pseudokirchneriella subcapitata) provides an insight into genome evolution and environmental adaptations in the Sphaeropleales.</title>
        <authorList>
            <person name="Suzuki S."/>
            <person name="Yamaguchi H."/>
            <person name="Nakajima N."/>
            <person name="Kawachi M."/>
        </authorList>
    </citation>
    <scope>NUCLEOTIDE SEQUENCE [LARGE SCALE GENOMIC DNA]</scope>
    <source>
        <strain evidence="1 2">NIES-35</strain>
    </source>
</reference>
<name>A0A2V0P4X9_9CHLO</name>
<evidence type="ECO:0000313" key="1">
    <source>
        <dbReference type="EMBL" id="GBF94906.1"/>
    </source>
</evidence>
<keyword evidence="2" id="KW-1185">Reference proteome</keyword>
<dbReference type="InParanoid" id="A0A2V0P4X9"/>